<feature type="transmembrane region" description="Helical" evidence="1">
    <location>
        <begin position="40"/>
        <end position="58"/>
    </location>
</feature>
<evidence type="ECO:0000313" key="3">
    <source>
        <dbReference type="EMBL" id="WZJ21921.1"/>
    </source>
</evidence>
<feature type="transmembrane region" description="Helical" evidence="1">
    <location>
        <begin position="137"/>
        <end position="159"/>
    </location>
</feature>
<dbReference type="Proteomes" id="UP001479520">
    <property type="component" value="Chromosome"/>
</dbReference>
<gene>
    <name evidence="3" type="ORF">AADV58_01885</name>
</gene>
<evidence type="ECO:0000313" key="4">
    <source>
        <dbReference type="Proteomes" id="UP001479520"/>
    </source>
</evidence>
<name>A0ABZ2XKY4_9RHOO</name>
<accession>A0ABZ2XKY4</accession>
<protein>
    <submittedName>
        <fullName evidence="3">Phosphatase PAP2 family protein</fullName>
    </submittedName>
</protein>
<keyword evidence="1" id="KW-0472">Membrane</keyword>
<reference evidence="3 4" key="1">
    <citation type="submission" date="2024-04" db="EMBL/GenBank/DDBJ databases">
        <title>Dissimilatory iodate-reducing microorganisms contribute to the enrichment of iodine in groundwater.</title>
        <authorList>
            <person name="Jiang Z."/>
        </authorList>
    </citation>
    <scope>NUCLEOTIDE SEQUENCE [LARGE SCALE GENOMIC DNA]</scope>
    <source>
        <strain evidence="3 4">NCP973</strain>
    </source>
</reference>
<dbReference type="Gene3D" id="1.20.144.10">
    <property type="entry name" value="Phosphatidic acid phosphatase type 2/haloperoxidase"/>
    <property type="match status" value="1"/>
</dbReference>
<dbReference type="RefSeq" id="WP_245580484.1">
    <property type="nucleotide sequence ID" value="NZ_CALFBA010000010.1"/>
</dbReference>
<evidence type="ECO:0000256" key="1">
    <source>
        <dbReference type="SAM" id="Phobius"/>
    </source>
</evidence>
<dbReference type="Pfam" id="PF01569">
    <property type="entry name" value="PAP2"/>
    <property type="match status" value="1"/>
</dbReference>
<feature type="domain" description="Phosphatidic acid phosphatase type 2/haloperoxidase" evidence="2">
    <location>
        <begin position="64"/>
        <end position="184"/>
    </location>
</feature>
<organism evidence="3 4">
    <name type="scientific">Azonexus hydrophilus</name>
    <dbReference type="NCBI Taxonomy" id="418702"/>
    <lineage>
        <taxon>Bacteria</taxon>
        <taxon>Pseudomonadati</taxon>
        <taxon>Pseudomonadota</taxon>
        <taxon>Betaproteobacteria</taxon>
        <taxon>Rhodocyclales</taxon>
        <taxon>Azonexaceae</taxon>
        <taxon>Azonexus</taxon>
    </lineage>
</organism>
<sequence>MTFMALFFWGYFAVLQYPLRPAVTMPEIFIDRWIPFTPLAYPFYVSLWVYVSLAPALLGSLRSLLGFGAWIAALCLFCLGLFWFWPTAVPLADIDWRQYPQMALIKGMDAGGNACPSLHVGSAVFAACWLARVLRNIAAPALLIWVNWACCLLIIWSTVATRQHVVLDVLAGGVVGLAFALISLRHVGHRCGISRL</sequence>
<keyword evidence="4" id="KW-1185">Reference proteome</keyword>
<feature type="transmembrane region" description="Helical" evidence="1">
    <location>
        <begin position="110"/>
        <end position="130"/>
    </location>
</feature>
<keyword evidence="1" id="KW-1133">Transmembrane helix</keyword>
<dbReference type="InterPro" id="IPR000326">
    <property type="entry name" value="PAP2/HPO"/>
</dbReference>
<keyword evidence="1" id="KW-0812">Transmembrane</keyword>
<evidence type="ECO:0000259" key="2">
    <source>
        <dbReference type="SMART" id="SM00014"/>
    </source>
</evidence>
<dbReference type="EMBL" id="CP151406">
    <property type="protein sequence ID" value="WZJ21921.1"/>
    <property type="molecule type" value="Genomic_DNA"/>
</dbReference>
<dbReference type="SMART" id="SM00014">
    <property type="entry name" value="acidPPc"/>
    <property type="match status" value="1"/>
</dbReference>
<feature type="transmembrane region" description="Helical" evidence="1">
    <location>
        <begin position="165"/>
        <end position="184"/>
    </location>
</feature>
<feature type="transmembrane region" description="Helical" evidence="1">
    <location>
        <begin position="65"/>
        <end position="85"/>
    </location>
</feature>
<proteinExistence type="predicted"/>